<protein>
    <recommendedName>
        <fullName evidence="4">F-box domain-containing protein</fullName>
    </recommendedName>
</protein>
<reference evidence="3" key="2">
    <citation type="submission" date="2015-01" db="EMBL/GenBank/DDBJ databases">
        <title>Evolutionary Origins and Diversification of the Mycorrhizal Mutualists.</title>
        <authorList>
            <consortium name="DOE Joint Genome Institute"/>
            <consortium name="Mycorrhizal Genomics Consortium"/>
            <person name="Kohler A."/>
            <person name="Kuo A."/>
            <person name="Nagy L.G."/>
            <person name="Floudas D."/>
            <person name="Copeland A."/>
            <person name="Barry K.W."/>
            <person name="Cichocki N."/>
            <person name="Veneault-Fourrey C."/>
            <person name="LaButti K."/>
            <person name="Lindquist E.A."/>
            <person name="Lipzen A."/>
            <person name="Lundell T."/>
            <person name="Morin E."/>
            <person name="Murat C."/>
            <person name="Riley R."/>
            <person name="Ohm R."/>
            <person name="Sun H."/>
            <person name="Tunlid A."/>
            <person name="Henrissat B."/>
            <person name="Grigoriev I.V."/>
            <person name="Hibbett D.S."/>
            <person name="Martin F."/>
        </authorList>
    </citation>
    <scope>NUCLEOTIDE SEQUENCE [LARGE SCALE GENOMIC DNA]</scope>
    <source>
        <strain evidence="3">h7</strain>
        <strain evidence="2">H7</strain>
    </source>
</reference>
<reference evidence="1" key="3">
    <citation type="submission" date="2015-02" db="EMBL/GenBank/DDBJ databases">
        <title>Evolutionary Origins and Diversification of the Mycorrhizal Mutualists.</title>
        <authorList>
            <consortium name="DOE Joint Genome Institute"/>
            <consortium name="Mycorrhizal Genomics Consortium"/>
            <person name="Kohler A."/>
            <person name="Kuo A."/>
            <person name="Nagy L.G."/>
            <person name="Floudas D."/>
            <person name="Copeland A."/>
            <person name="Barry K.W."/>
            <person name="Cichocki N."/>
            <person name="Veneault-Fourrey C."/>
            <person name="LaButti K."/>
            <person name="Lindquist E.A."/>
            <person name="Lipzen A."/>
            <person name="Lundell T."/>
            <person name="Morin E."/>
            <person name="Murat C."/>
            <person name="Riley R."/>
            <person name="Ohm R."/>
            <person name="Sun H."/>
            <person name="Tunlid A."/>
            <person name="Henrissat B."/>
            <person name="Grigoriev I.V."/>
            <person name="Hibbett D.S."/>
            <person name="Martin F."/>
        </authorList>
    </citation>
    <scope>NUCLEOTIDE SEQUENCE</scope>
    <source>
        <strain evidence="1">H7</strain>
    </source>
</reference>
<sequence length="182" mass="20777">MKSVSHSAREKAYIYCGWTRWKGHQYEYQNSDLLKNPLVSPSPTIMAHLCNPDVPSLIFVDAFQNATSSVLTLRSVNRTWFYVAGSTPRLWTSLILNRKSDFTNLEYAQLYLQKSGVVLIDVRIVLPDDVDVNDIGGVTALLRPHTSRLRSFDLVFEFKTKWRPSSLRSAKAGPPQCLNAWW</sequence>
<gene>
    <name evidence="2" type="ORF">M413DRAFT_450137</name>
    <name evidence="1" type="ORF">M413DRAFT_450138</name>
</gene>
<keyword evidence="3" id="KW-1185">Reference proteome</keyword>
<dbReference type="HOGENOM" id="CLU_1482141_0_0_1"/>
<accession>A0A0C3BTG6</accession>
<reference evidence="1 3" key="1">
    <citation type="submission" date="2014-04" db="EMBL/GenBank/DDBJ databases">
        <authorList>
            <consortium name="DOE Joint Genome Institute"/>
            <person name="Kuo A."/>
            <person name="Gay G."/>
            <person name="Dore J."/>
            <person name="Kohler A."/>
            <person name="Nagy L.G."/>
            <person name="Floudas D."/>
            <person name="Copeland A."/>
            <person name="Barry K.W."/>
            <person name="Cichocki N."/>
            <person name="Veneault-Fourrey C."/>
            <person name="LaButti K."/>
            <person name="Lindquist E.A."/>
            <person name="Lipzen A."/>
            <person name="Lundell T."/>
            <person name="Morin E."/>
            <person name="Murat C."/>
            <person name="Sun H."/>
            <person name="Tunlid A."/>
            <person name="Henrissat B."/>
            <person name="Grigoriev I.V."/>
            <person name="Hibbett D.S."/>
            <person name="Martin F."/>
            <person name="Nordberg H.P."/>
            <person name="Cantor M.N."/>
            <person name="Hua S.X."/>
        </authorList>
    </citation>
    <scope>NUCLEOTIDE SEQUENCE [LARGE SCALE GENOMIC DNA]</scope>
    <source>
        <strain evidence="1">H7</strain>
        <strain evidence="3">h7</strain>
    </source>
</reference>
<dbReference type="EMBL" id="KN831893">
    <property type="protein sequence ID" value="KIM34646.1"/>
    <property type="molecule type" value="Genomic_DNA"/>
</dbReference>
<dbReference type="EMBL" id="KN831892">
    <property type="protein sequence ID" value="KIM34647.1"/>
    <property type="molecule type" value="Genomic_DNA"/>
</dbReference>
<dbReference type="AlphaFoldDB" id="A0A0C3BTG6"/>
<evidence type="ECO:0000313" key="3">
    <source>
        <dbReference type="Proteomes" id="UP000053424"/>
    </source>
</evidence>
<evidence type="ECO:0000313" key="2">
    <source>
        <dbReference type="EMBL" id="KIM34647.1"/>
    </source>
</evidence>
<dbReference type="Proteomes" id="UP000053424">
    <property type="component" value="Unassembled WGS sequence"/>
</dbReference>
<organism evidence="1 3">
    <name type="scientific">Hebeloma cylindrosporum</name>
    <dbReference type="NCBI Taxonomy" id="76867"/>
    <lineage>
        <taxon>Eukaryota</taxon>
        <taxon>Fungi</taxon>
        <taxon>Dikarya</taxon>
        <taxon>Basidiomycota</taxon>
        <taxon>Agaricomycotina</taxon>
        <taxon>Agaricomycetes</taxon>
        <taxon>Agaricomycetidae</taxon>
        <taxon>Agaricales</taxon>
        <taxon>Agaricineae</taxon>
        <taxon>Hymenogastraceae</taxon>
        <taxon>Hebeloma</taxon>
    </lineage>
</organism>
<name>A0A0C3BTG6_HEBCY</name>
<proteinExistence type="predicted"/>
<evidence type="ECO:0008006" key="4">
    <source>
        <dbReference type="Google" id="ProtNLM"/>
    </source>
</evidence>
<evidence type="ECO:0000313" key="1">
    <source>
        <dbReference type="EMBL" id="KIM34646.1"/>
    </source>
</evidence>